<protein>
    <submittedName>
        <fullName evidence="2">Helix-turn-helix domain-containing protein</fullName>
    </submittedName>
</protein>
<keyword evidence="3" id="KW-1185">Reference proteome</keyword>
<reference evidence="2 3" key="1">
    <citation type="submission" date="2022-01" db="EMBL/GenBank/DDBJ databases">
        <title>Collection of gut derived symbiotic bacterial strains cultured from healthy donors.</title>
        <authorList>
            <person name="Lin H."/>
            <person name="Kohout C."/>
            <person name="Waligurski E."/>
            <person name="Pamer E.G."/>
        </authorList>
    </citation>
    <scope>NUCLEOTIDE SEQUENCE [LARGE SCALE GENOMIC DNA]</scope>
    <source>
        <strain evidence="2 3">DFI.7.58</strain>
    </source>
</reference>
<proteinExistence type="predicted"/>
<comment type="caution">
    <text evidence="2">The sequence shown here is derived from an EMBL/GenBank/DDBJ whole genome shotgun (WGS) entry which is preliminary data.</text>
</comment>
<dbReference type="PROSITE" id="PS50943">
    <property type="entry name" value="HTH_CROC1"/>
    <property type="match status" value="1"/>
</dbReference>
<gene>
    <name evidence="2" type="ORF">L0P57_08660</name>
</gene>
<evidence type="ECO:0000313" key="3">
    <source>
        <dbReference type="Proteomes" id="UP001298681"/>
    </source>
</evidence>
<dbReference type="Proteomes" id="UP001298681">
    <property type="component" value="Unassembled WGS sequence"/>
</dbReference>
<dbReference type="EMBL" id="JAKNHQ010000010">
    <property type="protein sequence ID" value="MCG4611003.1"/>
    <property type="molecule type" value="Genomic_DNA"/>
</dbReference>
<feature type="domain" description="HTH cro/C1-type" evidence="1">
    <location>
        <begin position="19"/>
        <end position="66"/>
    </location>
</feature>
<accession>A0ABS9MJL7</accession>
<organism evidence="2 3">
    <name type="scientific">Anaeromassilibacillus senegalensis</name>
    <dbReference type="NCBI Taxonomy" id="1673717"/>
    <lineage>
        <taxon>Bacteria</taxon>
        <taxon>Bacillati</taxon>
        <taxon>Bacillota</taxon>
        <taxon>Clostridia</taxon>
        <taxon>Eubacteriales</taxon>
        <taxon>Acutalibacteraceae</taxon>
        <taxon>Anaeromassilibacillus</taxon>
    </lineage>
</organism>
<sequence>MSLKKRLSHDIFHARTDDRKLTQQQAADAVFISLREYQKIEKGDILPGTEIFLRLVYFFDLDIKDYLEEANAHVSIRSF</sequence>
<dbReference type="CDD" id="cd00093">
    <property type="entry name" value="HTH_XRE"/>
    <property type="match status" value="1"/>
</dbReference>
<dbReference type="InterPro" id="IPR010982">
    <property type="entry name" value="Lambda_DNA-bd_dom_sf"/>
</dbReference>
<dbReference type="RefSeq" id="WP_087228807.1">
    <property type="nucleotide sequence ID" value="NZ_JAKNHQ010000010.1"/>
</dbReference>
<evidence type="ECO:0000313" key="2">
    <source>
        <dbReference type="EMBL" id="MCG4611003.1"/>
    </source>
</evidence>
<dbReference type="SUPFAM" id="SSF47413">
    <property type="entry name" value="lambda repressor-like DNA-binding domains"/>
    <property type="match status" value="1"/>
</dbReference>
<dbReference type="Gene3D" id="1.10.260.40">
    <property type="entry name" value="lambda repressor-like DNA-binding domains"/>
    <property type="match status" value="1"/>
</dbReference>
<evidence type="ECO:0000259" key="1">
    <source>
        <dbReference type="PROSITE" id="PS50943"/>
    </source>
</evidence>
<dbReference type="InterPro" id="IPR001387">
    <property type="entry name" value="Cro/C1-type_HTH"/>
</dbReference>
<name>A0ABS9MJL7_9FIRM</name>
<dbReference type="Pfam" id="PF01381">
    <property type="entry name" value="HTH_3"/>
    <property type="match status" value="1"/>
</dbReference>